<keyword evidence="2" id="KW-1185">Reference proteome</keyword>
<proteinExistence type="predicted"/>
<comment type="caution">
    <text evidence="1">The sequence shown here is derived from an EMBL/GenBank/DDBJ whole genome shotgun (WGS) entry which is preliminary data.</text>
</comment>
<evidence type="ECO:0000313" key="2">
    <source>
        <dbReference type="Proteomes" id="UP000886523"/>
    </source>
</evidence>
<sequence length="96" mass="10568">MLHSLVSAQPPGHVVHICTQLPEPKAGPQQKFISGSEKDFRIMGMTKTPYPFIARHIGSDAECFCTISIRERACIMEMSQGTLSASWAKGMTQCPM</sequence>
<dbReference type="EMBL" id="MU128987">
    <property type="protein sequence ID" value="KAF9512383.1"/>
    <property type="molecule type" value="Genomic_DNA"/>
</dbReference>
<protein>
    <submittedName>
        <fullName evidence="1">Uncharacterized protein</fullName>
    </submittedName>
</protein>
<evidence type="ECO:0000313" key="1">
    <source>
        <dbReference type="EMBL" id="KAF9512383.1"/>
    </source>
</evidence>
<accession>A0A9P6AUU2</accession>
<reference evidence="1" key="1">
    <citation type="journal article" date="2020" name="Nat. Commun.">
        <title>Large-scale genome sequencing of mycorrhizal fungi provides insights into the early evolution of symbiotic traits.</title>
        <authorList>
            <person name="Miyauchi S."/>
            <person name="Kiss E."/>
            <person name="Kuo A."/>
            <person name="Drula E."/>
            <person name="Kohler A."/>
            <person name="Sanchez-Garcia M."/>
            <person name="Morin E."/>
            <person name="Andreopoulos B."/>
            <person name="Barry K.W."/>
            <person name="Bonito G."/>
            <person name="Buee M."/>
            <person name="Carver A."/>
            <person name="Chen C."/>
            <person name="Cichocki N."/>
            <person name="Clum A."/>
            <person name="Culley D."/>
            <person name="Crous P.W."/>
            <person name="Fauchery L."/>
            <person name="Girlanda M."/>
            <person name="Hayes R.D."/>
            <person name="Keri Z."/>
            <person name="LaButti K."/>
            <person name="Lipzen A."/>
            <person name="Lombard V."/>
            <person name="Magnuson J."/>
            <person name="Maillard F."/>
            <person name="Murat C."/>
            <person name="Nolan M."/>
            <person name="Ohm R.A."/>
            <person name="Pangilinan J."/>
            <person name="Pereira M.F."/>
            <person name="Perotto S."/>
            <person name="Peter M."/>
            <person name="Pfister S."/>
            <person name="Riley R."/>
            <person name="Sitrit Y."/>
            <person name="Stielow J.B."/>
            <person name="Szollosi G."/>
            <person name="Zifcakova L."/>
            <person name="Stursova M."/>
            <person name="Spatafora J.W."/>
            <person name="Tedersoo L."/>
            <person name="Vaario L.M."/>
            <person name="Yamada A."/>
            <person name="Yan M."/>
            <person name="Wang P."/>
            <person name="Xu J."/>
            <person name="Bruns T."/>
            <person name="Baldrian P."/>
            <person name="Vilgalys R."/>
            <person name="Dunand C."/>
            <person name="Henrissat B."/>
            <person name="Grigoriev I.V."/>
            <person name="Hibbett D."/>
            <person name="Nagy L.G."/>
            <person name="Martin F.M."/>
        </authorList>
    </citation>
    <scope>NUCLEOTIDE SEQUENCE</scope>
    <source>
        <strain evidence="1">UP504</strain>
    </source>
</reference>
<organism evidence="1 2">
    <name type="scientific">Hydnum rufescens UP504</name>
    <dbReference type="NCBI Taxonomy" id="1448309"/>
    <lineage>
        <taxon>Eukaryota</taxon>
        <taxon>Fungi</taxon>
        <taxon>Dikarya</taxon>
        <taxon>Basidiomycota</taxon>
        <taxon>Agaricomycotina</taxon>
        <taxon>Agaricomycetes</taxon>
        <taxon>Cantharellales</taxon>
        <taxon>Hydnaceae</taxon>
        <taxon>Hydnum</taxon>
    </lineage>
</organism>
<dbReference type="AlphaFoldDB" id="A0A9P6AUU2"/>
<dbReference type="Proteomes" id="UP000886523">
    <property type="component" value="Unassembled WGS sequence"/>
</dbReference>
<gene>
    <name evidence="1" type="ORF">BS47DRAFT_1345500</name>
</gene>
<name>A0A9P6AUU2_9AGAM</name>